<accession>A0ACD1GDF8</accession>
<gene>
    <name evidence="1" type="ORF">BO95DRAFT_441437</name>
</gene>
<proteinExistence type="predicted"/>
<name>A0ACD1GDF8_9EURO</name>
<sequence length="138" mass="15070">MNTGGSLAWVFYCLATHPQSQDAIRRELASFPDGPDADYDQLPMVHAVVMAAVRLYPGFTFLLRKAIRDTTIGDQLIPNNTFVGLCTRAINHAEHLWGPDAAAFRPERWLERSAEGPGLLISPLGGAPASEGTSPWPR</sequence>
<reference evidence="1" key="1">
    <citation type="submission" date="2018-02" db="EMBL/GenBank/DDBJ databases">
        <title>The genomes of Aspergillus section Nigri reveals drivers in fungal speciation.</title>
        <authorList>
            <consortium name="DOE Joint Genome Institute"/>
            <person name="Vesth T.C."/>
            <person name="Nybo J."/>
            <person name="Theobald S."/>
            <person name="Brandl J."/>
            <person name="Frisvad J.C."/>
            <person name="Nielsen K.F."/>
            <person name="Lyhne E.K."/>
            <person name="Kogle M.E."/>
            <person name="Kuo A."/>
            <person name="Riley R."/>
            <person name="Clum A."/>
            <person name="Nolan M."/>
            <person name="Lipzen A."/>
            <person name="Salamov A."/>
            <person name="Henrissat B."/>
            <person name="Wiebenga A."/>
            <person name="De vries R.P."/>
            <person name="Grigoriev I.V."/>
            <person name="Mortensen U.H."/>
            <person name="Andersen M.R."/>
            <person name="Baker S.E."/>
        </authorList>
    </citation>
    <scope>NUCLEOTIDE SEQUENCE</scope>
    <source>
        <strain evidence="1">CBS 621.78</strain>
    </source>
</reference>
<dbReference type="EMBL" id="KZ825331">
    <property type="protein sequence ID" value="RAH47306.1"/>
    <property type="molecule type" value="Genomic_DNA"/>
</dbReference>
<evidence type="ECO:0000313" key="2">
    <source>
        <dbReference type="Proteomes" id="UP000249057"/>
    </source>
</evidence>
<organism evidence="1 2">
    <name type="scientific">Aspergillus brunneoviolaceus CBS 621.78</name>
    <dbReference type="NCBI Taxonomy" id="1450534"/>
    <lineage>
        <taxon>Eukaryota</taxon>
        <taxon>Fungi</taxon>
        <taxon>Dikarya</taxon>
        <taxon>Ascomycota</taxon>
        <taxon>Pezizomycotina</taxon>
        <taxon>Eurotiomycetes</taxon>
        <taxon>Eurotiomycetidae</taxon>
        <taxon>Eurotiales</taxon>
        <taxon>Aspergillaceae</taxon>
        <taxon>Aspergillus</taxon>
        <taxon>Aspergillus subgen. Circumdati</taxon>
    </lineage>
</organism>
<protein>
    <submittedName>
        <fullName evidence="1">Cytochrome P450</fullName>
    </submittedName>
</protein>
<dbReference type="Proteomes" id="UP000249057">
    <property type="component" value="Unassembled WGS sequence"/>
</dbReference>
<evidence type="ECO:0000313" key="1">
    <source>
        <dbReference type="EMBL" id="RAH47306.1"/>
    </source>
</evidence>
<keyword evidence="2" id="KW-1185">Reference proteome</keyword>